<dbReference type="EMBL" id="CP002521">
    <property type="protein sequence ID" value="ADX47840.1"/>
    <property type="molecule type" value="Genomic_DNA"/>
</dbReference>
<dbReference type="OrthoDB" id="8586885at2"/>
<dbReference type="InterPro" id="IPR036046">
    <property type="entry name" value="Acylphosphatase-like_dom_sf"/>
</dbReference>
<reference evidence="2" key="1">
    <citation type="submission" date="2011-02" db="EMBL/GenBank/DDBJ databases">
        <title>Complete sequence of Acidovorax avenae subsp. avenae ATCC 19860.</title>
        <authorList>
            <consortium name="US DOE Joint Genome Institute"/>
            <person name="Lucas S."/>
            <person name="Copeland A."/>
            <person name="Lapidus A."/>
            <person name="Cheng J.-F."/>
            <person name="Goodwin L."/>
            <person name="Pitluck S."/>
            <person name="Chertkov O."/>
            <person name="Held B."/>
            <person name="Detter J.C."/>
            <person name="Han C."/>
            <person name="Tapia R."/>
            <person name="Land M."/>
            <person name="Hauser L."/>
            <person name="Kyrpides N."/>
            <person name="Ivanova N."/>
            <person name="Ovchinnikova G."/>
            <person name="Pagani I."/>
            <person name="Gordon S."/>
            <person name="Woyke T."/>
        </authorList>
    </citation>
    <scope>NUCLEOTIDE SEQUENCE</scope>
    <source>
        <strain evidence="2">ATCC 19860</strain>
    </source>
</reference>
<dbReference type="SUPFAM" id="SSF54975">
    <property type="entry name" value="Acylphosphatase/BLUF domain-like"/>
    <property type="match status" value="1"/>
</dbReference>
<dbReference type="PROSITE" id="PS50925">
    <property type="entry name" value="BLUF"/>
    <property type="match status" value="1"/>
</dbReference>
<dbReference type="RefSeq" id="WP_013596316.1">
    <property type="nucleotide sequence ID" value="NC_015138.1"/>
</dbReference>
<sequence>MTLFPPPLTAPLLEVLYVSTLAPGQPVGIVATIAAKARLSNVRDGITGLLVFDGQRFCQQLEGPPATLASLLERIRADVRHTAMEVLHQAPLMQRRFQRFSLAFSTLEDEDALPRMESLAGNEAMAAFEALAIDLEL</sequence>
<dbReference type="AlphaFoldDB" id="F0Q3D8"/>
<keyword evidence="3" id="KW-1185">Reference proteome</keyword>
<protein>
    <submittedName>
        <fullName evidence="2">BLUF domain protein</fullName>
    </submittedName>
</protein>
<gene>
    <name evidence="2" type="ordered locus">Acav_3950</name>
</gene>
<dbReference type="GO" id="GO:0071949">
    <property type="term" value="F:FAD binding"/>
    <property type="evidence" value="ECO:0007669"/>
    <property type="project" value="InterPro"/>
</dbReference>
<dbReference type="Gene3D" id="3.30.70.100">
    <property type="match status" value="1"/>
</dbReference>
<evidence type="ECO:0000313" key="2">
    <source>
        <dbReference type="EMBL" id="ADX47840.1"/>
    </source>
</evidence>
<dbReference type="InterPro" id="IPR007024">
    <property type="entry name" value="BLUF_domain"/>
</dbReference>
<dbReference type="HOGENOM" id="CLU_097099_3_1_4"/>
<dbReference type="Proteomes" id="UP000002482">
    <property type="component" value="Chromosome"/>
</dbReference>
<evidence type="ECO:0000313" key="3">
    <source>
        <dbReference type="Proteomes" id="UP000002482"/>
    </source>
</evidence>
<dbReference type="KEGG" id="aaa:Acav_3950"/>
<organism evidence="2 3">
    <name type="scientific">Paracidovorax avenae (strain ATCC 19860 / DSM 7227 / CCUG 15838 / JCM 20985 / LMG 2117 / NCPPB 1011)</name>
    <name type="common">Acidovorax avenae</name>
    <dbReference type="NCBI Taxonomy" id="643561"/>
    <lineage>
        <taxon>Bacteria</taxon>
        <taxon>Pseudomonadati</taxon>
        <taxon>Pseudomonadota</taxon>
        <taxon>Betaproteobacteria</taxon>
        <taxon>Burkholderiales</taxon>
        <taxon>Comamonadaceae</taxon>
        <taxon>Paracidovorax</taxon>
    </lineage>
</organism>
<feature type="domain" description="BLUF" evidence="1">
    <location>
        <begin position="12"/>
        <end position="103"/>
    </location>
</feature>
<dbReference type="Pfam" id="PF04940">
    <property type="entry name" value="BLUF"/>
    <property type="match status" value="1"/>
</dbReference>
<evidence type="ECO:0000259" key="1">
    <source>
        <dbReference type="PROSITE" id="PS50925"/>
    </source>
</evidence>
<accession>F0Q3D8</accession>
<name>F0Q3D8_PARA1</name>
<proteinExistence type="predicted"/>
<dbReference type="GeneID" id="34239816"/>
<dbReference type="GO" id="GO:0009882">
    <property type="term" value="F:blue light photoreceptor activity"/>
    <property type="evidence" value="ECO:0007669"/>
    <property type="project" value="InterPro"/>
</dbReference>
<dbReference type="SMART" id="SM01034">
    <property type="entry name" value="BLUF"/>
    <property type="match status" value="1"/>
</dbReference>